<reference evidence="1 2" key="1">
    <citation type="submission" date="2015-02" db="EMBL/GenBank/DDBJ databases">
        <authorList>
            <person name="Ju K.-S."/>
            <person name="Doroghazi J.R."/>
            <person name="Metcalf W."/>
        </authorList>
    </citation>
    <scope>NUCLEOTIDE SEQUENCE [LARGE SCALE GENOMIC DNA]</scope>
    <source>
        <strain evidence="1 2">NRRL B-16140</strain>
    </source>
</reference>
<sequence length="178" mass="19271">MKLMTATTGTRDDREHRRYRPGPTIAESIIGAVVPDSLTAASLAREPLPSLNLSELSGDGTIHFGMAAIDDHGRFTDRRILRTLSWRPDDRIDIALRDDIIVVRSAHCGSDLVSPRGFIKLPLPIRRWRSLNAGDRLLLVSVPTAAVLLAYDCAALGKILNAHHAPAAGLDHATPGCS</sequence>
<organism evidence="1 2">
    <name type="scientific">Lentzea aerocolonigenes</name>
    <name type="common">Lechevalieria aerocolonigenes</name>
    <name type="synonym">Saccharothrix aerocolonigenes</name>
    <dbReference type="NCBI Taxonomy" id="68170"/>
    <lineage>
        <taxon>Bacteria</taxon>
        <taxon>Bacillati</taxon>
        <taxon>Actinomycetota</taxon>
        <taxon>Actinomycetes</taxon>
        <taxon>Pseudonocardiales</taxon>
        <taxon>Pseudonocardiaceae</taxon>
        <taxon>Lentzea</taxon>
    </lineage>
</organism>
<dbReference type="OrthoDB" id="3694660at2"/>
<dbReference type="Proteomes" id="UP000033393">
    <property type="component" value="Unassembled WGS sequence"/>
</dbReference>
<proteinExistence type="predicted"/>
<dbReference type="PATRIC" id="fig|68170.10.peg.8504"/>
<name>A0A0F0GJ48_LENAE</name>
<comment type="caution">
    <text evidence="1">The sequence shown here is derived from an EMBL/GenBank/DDBJ whole genome shotgun (WGS) entry which is preliminary data.</text>
</comment>
<dbReference type="RefSeq" id="WP_045315563.1">
    <property type="nucleotide sequence ID" value="NZ_JYJG01000284.1"/>
</dbReference>
<evidence type="ECO:0000313" key="1">
    <source>
        <dbReference type="EMBL" id="KJK43579.1"/>
    </source>
</evidence>
<evidence type="ECO:0000313" key="2">
    <source>
        <dbReference type="Proteomes" id="UP000033393"/>
    </source>
</evidence>
<accession>A0A0F0GJ48</accession>
<keyword evidence="2" id="KW-1185">Reference proteome</keyword>
<dbReference type="EMBL" id="JYJG01000284">
    <property type="protein sequence ID" value="KJK43579.1"/>
    <property type="molecule type" value="Genomic_DNA"/>
</dbReference>
<dbReference type="AlphaFoldDB" id="A0A0F0GJ48"/>
<evidence type="ECO:0008006" key="3">
    <source>
        <dbReference type="Google" id="ProtNLM"/>
    </source>
</evidence>
<gene>
    <name evidence="1" type="ORF">UK23_32645</name>
</gene>
<protein>
    <recommendedName>
        <fullName evidence="3">SpoVT-AbrB domain-containing protein</fullName>
    </recommendedName>
</protein>
<dbReference type="STRING" id="68170.GCA_000974445_06947"/>